<organism evidence="1 2">
    <name type="scientific">Sphingobacterium multivorum</name>
    <dbReference type="NCBI Taxonomy" id="28454"/>
    <lineage>
        <taxon>Bacteria</taxon>
        <taxon>Pseudomonadati</taxon>
        <taxon>Bacteroidota</taxon>
        <taxon>Sphingobacteriia</taxon>
        <taxon>Sphingobacteriales</taxon>
        <taxon>Sphingobacteriaceae</taxon>
        <taxon>Sphingobacterium</taxon>
    </lineage>
</organism>
<protein>
    <submittedName>
        <fullName evidence="1">Uncharacterized protein</fullName>
    </submittedName>
</protein>
<dbReference type="AlphaFoldDB" id="A0A2X2IN25"/>
<dbReference type="EMBL" id="UAUU01000002">
    <property type="protein sequence ID" value="SPZ83702.1"/>
    <property type="molecule type" value="Genomic_DNA"/>
</dbReference>
<sequence>MRTMPQDNCLIVIQKFLSIILCFDQINHYCSGDTEYLGFYAGINIFVTHIFPEFDKYTLHSFFG</sequence>
<evidence type="ECO:0000313" key="2">
    <source>
        <dbReference type="Proteomes" id="UP000251241"/>
    </source>
</evidence>
<gene>
    <name evidence="1" type="ORF">NCTC11343_00221</name>
</gene>
<proteinExistence type="predicted"/>
<evidence type="ECO:0000313" key="1">
    <source>
        <dbReference type="EMBL" id="SPZ83702.1"/>
    </source>
</evidence>
<accession>A0A2X2IN25</accession>
<dbReference type="Proteomes" id="UP000251241">
    <property type="component" value="Unassembled WGS sequence"/>
</dbReference>
<name>A0A2X2IN25_SPHMU</name>
<reference evidence="1 2" key="1">
    <citation type="submission" date="2018-06" db="EMBL/GenBank/DDBJ databases">
        <authorList>
            <consortium name="Pathogen Informatics"/>
            <person name="Doyle S."/>
        </authorList>
    </citation>
    <scope>NUCLEOTIDE SEQUENCE [LARGE SCALE GENOMIC DNA]</scope>
    <source>
        <strain evidence="1 2">NCTC11343</strain>
    </source>
</reference>